<dbReference type="RefSeq" id="WP_007146681.1">
    <property type="nucleotide sequence ID" value="NZ_FOSH01000006.1"/>
</dbReference>
<evidence type="ECO:0000313" key="2">
    <source>
        <dbReference type="Proteomes" id="UP000198924"/>
    </source>
</evidence>
<protein>
    <submittedName>
        <fullName evidence="1">Uncharacterized protein</fullName>
    </submittedName>
</protein>
<name>A0A1I3XGG7_9GAMM</name>
<keyword evidence="2" id="KW-1185">Reference proteome</keyword>
<reference evidence="2" key="1">
    <citation type="submission" date="2016-10" db="EMBL/GenBank/DDBJ databases">
        <authorList>
            <person name="Varghese N."/>
            <person name="Submissions S."/>
        </authorList>
    </citation>
    <scope>NUCLEOTIDE SEQUENCE [LARGE SCALE GENOMIC DNA]</scope>
    <source>
        <strain evidence="2">DSM 11578</strain>
    </source>
</reference>
<dbReference type="OrthoDB" id="7066453at2"/>
<gene>
    <name evidence="1" type="ORF">SAMN04488079_10656</name>
</gene>
<dbReference type="Proteomes" id="UP000198924">
    <property type="component" value="Unassembled WGS sequence"/>
</dbReference>
<organism evidence="1 2">
    <name type="scientific">Methylophaga sulfidovorans</name>
    <dbReference type="NCBI Taxonomy" id="45496"/>
    <lineage>
        <taxon>Bacteria</taxon>
        <taxon>Pseudomonadati</taxon>
        <taxon>Pseudomonadota</taxon>
        <taxon>Gammaproteobacteria</taxon>
        <taxon>Thiotrichales</taxon>
        <taxon>Piscirickettsiaceae</taxon>
        <taxon>Methylophaga</taxon>
    </lineage>
</organism>
<evidence type="ECO:0000313" key="1">
    <source>
        <dbReference type="EMBL" id="SFK18643.1"/>
    </source>
</evidence>
<sequence length="91" mass="10138">MPRKSNILHEELLALIGQQVSYQQHRCEIIELLDGAELILQVLESGHNIQPNQYGEGHRPVPVTYTLPVFDGEGNLHAELIAAGLDKLLCQ</sequence>
<proteinExistence type="predicted"/>
<accession>A0A1I3XGG7</accession>
<dbReference type="AlphaFoldDB" id="A0A1I3XGG7"/>
<dbReference type="EMBL" id="FOSH01000006">
    <property type="protein sequence ID" value="SFK18643.1"/>
    <property type="molecule type" value="Genomic_DNA"/>
</dbReference>